<dbReference type="EMBL" id="CP036525">
    <property type="protein sequence ID" value="QDT04955.1"/>
    <property type="molecule type" value="Genomic_DNA"/>
</dbReference>
<reference evidence="2 3" key="1">
    <citation type="submission" date="2019-02" db="EMBL/GenBank/DDBJ databases">
        <title>Deep-cultivation of Planctomycetes and their phenomic and genomic characterization uncovers novel biology.</title>
        <authorList>
            <person name="Wiegand S."/>
            <person name="Jogler M."/>
            <person name="Boedeker C."/>
            <person name="Pinto D."/>
            <person name="Vollmers J."/>
            <person name="Rivas-Marin E."/>
            <person name="Kohn T."/>
            <person name="Peeters S.H."/>
            <person name="Heuer A."/>
            <person name="Rast P."/>
            <person name="Oberbeckmann S."/>
            <person name="Bunk B."/>
            <person name="Jeske O."/>
            <person name="Meyerdierks A."/>
            <person name="Storesund J.E."/>
            <person name="Kallscheuer N."/>
            <person name="Luecker S."/>
            <person name="Lage O.M."/>
            <person name="Pohl T."/>
            <person name="Merkel B.J."/>
            <person name="Hornburger P."/>
            <person name="Mueller R.-W."/>
            <person name="Bruemmer F."/>
            <person name="Labrenz M."/>
            <person name="Spormann A.M."/>
            <person name="Op den Camp H."/>
            <person name="Overmann J."/>
            <person name="Amann R."/>
            <person name="Jetten M.S.M."/>
            <person name="Mascher T."/>
            <person name="Medema M.H."/>
            <person name="Devos D.P."/>
            <person name="Kaster A.-K."/>
            <person name="Ovreas L."/>
            <person name="Rohde M."/>
            <person name="Galperin M.Y."/>
            <person name="Jogler C."/>
        </authorList>
    </citation>
    <scope>NUCLEOTIDE SEQUENCE [LARGE SCALE GENOMIC DNA]</scope>
    <source>
        <strain evidence="2 3">K22_7</strain>
    </source>
</reference>
<dbReference type="Proteomes" id="UP000318538">
    <property type="component" value="Chromosome"/>
</dbReference>
<feature type="compositionally biased region" description="Low complexity" evidence="1">
    <location>
        <begin position="29"/>
        <end position="38"/>
    </location>
</feature>
<dbReference type="SUPFAM" id="SSF48452">
    <property type="entry name" value="TPR-like"/>
    <property type="match status" value="1"/>
</dbReference>
<evidence type="ECO:0000313" key="3">
    <source>
        <dbReference type="Proteomes" id="UP000318538"/>
    </source>
</evidence>
<evidence type="ECO:0008006" key="4">
    <source>
        <dbReference type="Google" id="ProtNLM"/>
    </source>
</evidence>
<dbReference type="KEGG" id="rlc:K227x_33530"/>
<accession>A0A517NCU2</accession>
<dbReference type="Gene3D" id="1.25.40.10">
    <property type="entry name" value="Tetratricopeptide repeat domain"/>
    <property type="match status" value="2"/>
</dbReference>
<dbReference type="RefSeq" id="WP_218933281.1">
    <property type="nucleotide sequence ID" value="NZ_CP036525.1"/>
</dbReference>
<evidence type="ECO:0000256" key="1">
    <source>
        <dbReference type="SAM" id="MobiDB-lite"/>
    </source>
</evidence>
<feature type="compositionally biased region" description="Basic and acidic residues" evidence="1">
    <location>
        <begin position="1"/>
        <end position="13"/>
    </location>
</feature>
<name>A0A517NCU2_9BACT</name>
<dbReference type="AlphaFoldDB" id="A0A517NCU2"/>
<protein>
    <recommendedName>
        <fullName evidence="4">Tetratricopeptide repeat protein</fullName>
    </recommendedName>
</protein>
<evidence type="ECO:0000313" key="2">
    <source>
        <dbReference type="EMBL" id="QDT04955.1"/>
    </source>
</evidence>
<organism evidence="2 3">
    <name type="scientific">Rubripirellula lacrimiformis</name>
    <dbReference type="NCBI Taxonomy" id="1930273"/>
    <lineage>
        <taxon>Bacteria</taxon>
        <taxon>Pseudomonadati</taxon>
        <taxon>Planctomycetota</taxon>
        <taxon>Planctomycetia</taxon>
        <taxon>Pirellulales</taxon>
        <taxon>Pirellulaceae</taxon>
        <taxon>Rubripirellula</taxon>
    </lineage>
</organism>
<gene>
    <name evidence="2" type="ORF">K227x_33530</name>
</gene>
<keyword evidence="3" id="KW-1185">Reference proteome</keyword>
<feature type="region of interest" description="Disordered" evidence="1">
    <location>
        <begin position="1"/>
        <end position="38"/>
    </location>
</feature>
<sequence>MGFRFQSDHEGDSQSHQTPPDPSASGVPASSSTASKAAGSPVAADQTVIDAAWDLYFRGELAAAADLLGTIVDPTHGDRLQLLGLVLHDLGQPYEAADAIEQASLIRPVRDEVRIALASCYAQLRRIDLARELYLQLALPRKLPAPLMLQVAAGLEAIDSPQLAMQVCQWITEQDESVAQAYYDMGFYSARSGHPLYLTEALTHRALQLDPANVHYRIGLVSLLVQLDRDNEAYQAFAKLAPSDIAKVTCVSCLGRIADMLDRQGHPPLSSACRTQADRLRVPKRTTANVDPLNDPLNASPADVARADVARADVARADVARADAARADHPTDSEPSQ</sequence>
<dbReference type="InterPro" id="IPR011990">
    <property type="entry name" value="TPR-like_helical_dom_sf"/>
</dbReference>
<proteinExistence type="predicted"/>